<dbReference type="PANTHER" id="PTHR36617">
    <property type="entry name" value="PROTEIN, PUTATIVE-RELATED"/>
    <property type="match status" value="1"/>
</dbReference>
<evidence type="ECO:0000259" key="1">
    <source>
        <dbReference type="Pfam" id="PF13966"/>
    </source>
</evidence>
<dbReference type="Proteomes" id="UP001341281">
    <property type="component" value="Chromosome 03"/>
</dbReference>
<sequence length="326" mass="36449">MLAVPIYAMMANALPPWARREIVAICRRFFWAGADQSVRGKCAVNWPAVARPFELGGLGVLDLRLMGYALQTRWLWLQRCTGDTNREWSALPLSVAPEVRCLFDASTHWVIGNGESTLFWADKWIDGNSVGDLAPALLPLVAKRTRSRQSVACGLAGGQWIRELTGALSVQAIVQYLHLWVRVQEMSLQPSVQDRLVWRWSQNGEFSVRSAYLAMHAGSLSFPELSLIWKTWAPLRVKIFLWLAWRRRHWIIMGSRQGWNVFSATLLKSQATTSSSGAPLPERCGTWCSFPLGFPAHHPTAVMEFLTGGKGSVIFGLVIFGVVISL</sequence>
<dbReference type="EMBL" id="CP144747">
    <property type="protein sequence ID" value="WVZ65126.1"/>
    <property type="molecule type" value="Genomic_DNA"/>
</dbReference>
<protein>
    <recommendedName>
        <fullName evidence="1">Reverse transcriptase zinc-binding domain-containing protein</fullName>
    </recommendedName>
</protein>
<feature type="domain" description="Reverse transcriptase zinc-binding" evidence="1">
    <location>
        <begin position="206"/>
        <end position="251"/>
    </location>
</feature>
<evidence type="ECO:0000313" key="3">
    <source>
        <dbReference type="Proteomes" id="UP001341281"/>
    </source>
</evidence>
<dbReference type="Pfam" id="PF13966">
    <property type="entry name" value="zf-RVT"/>
    <property type="match status" value="1"/>
</dbReference>
<dbReference type="InterPro" id="IPR026960">
    <property type="entry name" value="RVT-Znf"/>
</dbReference>
<organism evidence="2 3">
    <name type="scientific">Paspalum notatum var. saurae</name>
    <dbReference type="NCBI Taxonomy" id="547442"/>
    <lineage>
        <taxon>Eukaryota</taxon>
        <taxon>Viridiplantae</taxon>
        <taxon>Streptophyta</taxon>
        <taxon>Embryophyta</taxon>
        <taxon>Tracheophyta</taxon>
        <taxon>Spermatophyta</taxon>
        <taxon>Magnoliopsida</taxon>
        <taxon>Liliopsida</taxon>
        <taxon>Poales</taxon>
        <taxon>Poaceae</taxon>
        <taxon>PACMAD clade</taxon>
        <taxon>Panicoideae</taxon>
        <taxon>Andropogonodae</taxon>
        <taxon>Paspaleae</taxon>
        <taxon>Paspalinae</taxon>
        <taxon>Paspalum</taxon>
    </lineage>
</organism>
<name>A0AAQ3WKU0_PASNO</name>
<dbReference type="AlphaFoldDB" id="A0AAQ3WKU0"/>
<reference evidence="2 3" key="1">
    <citation type="submission" date="2024-02" db="EMBL/GenBank/DDBJ databases">
        <title>High-quality chromosome-scale genome assembly of Pensacola bahiagrass (Paspalum notatum Flugge var. saurae).</title>
        <authorList>
            <person name="Vega J.M."/>
            <person name="Podio M."/>
            <person name="Orjuela J."/>
            <person name="Siena L.A."/>
            <person name="Pessino S.C."/>
            <person name="Combes M.C."/>
            <person name="Mariac C."/>
            <person name="Albertini E."/>
            <person name="Pupilli F."/>
            <person name="Ortiz J.P.A."/>
            <person name="Leblanc O."/>
        </authorList>
    </citation>
    <scope>NUCLEOTIDE SEQUENCE [LARGE SCALE GENOMIC DNA]</scope>
    <source>
        <strain evidence="2">R1</strain>
        <tissue evidence="2">Leaf</tissue>
    </source>
</reference>
<dbReference type="PANTHER" id="PTHR36617:SF17">
    <property type="entry name" value="OS01G0114800 PROTEIN"/>
    <property type="match status" value="1"/>
</dbReference>
<keyword evidence="3" id="KW-1185">Reference proteome</keyword>
<evidence type="ECO:0000313" key="2">
    <source>
        <dbReference type="EMBL" id="WVZ65126.1"/>
    </source>
</evidence>
<accession>A0AAQ3WKU0</accession>
<proteinExistence type="predicted"/>
<gene>
    <name evidence="2" type="ORF">U9M48_014539</name>
</gene>